<evidence type="ECO:0000313" key="3">
    <source>
        <dbReference type="Proteomes" id="UP000575083"/>
    </source>
</evidence>
<evidence type="ECO:0000256" key="1">
    <source>
        <dbReference type="SAM" id="MobiDB-lite"/>
    </source>
</evidence>
<name>A0A7X0PHS5_9BURK</name>
<feature type="compositionally biased region" description="Low complexity" evidence="1">
    <location>
        <begin position="24"/>
        <end position="41"/>
    </location>
</feature>
<dbReference type="PROSITE" id="PS51257">
    <property type="entry name" value="PROKAR_LIPOPROTEIN"/>
    <property type="match status" value="1"/>
</dbReference>
<sequence>MRLWISAALVAALGTVGCGKQSESESASSAAQPLPAASAPAVPAPPSPPPPVAKVWEGPMGVKMGLSVDELRQAIKLEDTEQPRVFLSDTAPSPHDAFEVYTYIATPDAGLCKMSAIGKTIKTSVYGNELRNGYASLKAALTEKYGKPTSDFDRLRQGSIWDEPRDWMMALFKKERTLTAFWDAEPDKKGGRKITLPNELSIIRIFATAEGTEAGYITVSYAFTNEEACIAEIKKAKNKSL</sequence>
<accession>A0A7X0PHS5</accession>
<dbReference type="AlphaFoldDB" id="A0A7X0PHS5"/>
<keyword evidence="3" id="KW-1185">Reference proteome</keyword>
<dbReference type="EMBL" id="JACHLK010000011">
    <property type="protein sequence ID" value="MBB6562178.1"/>
    <property type="molecule type" value="Genomic_DNA"/>
</dbReference>
<protein>
    <recommendedName>
        <fullName evidence="4">Lipoprotein</fullName>
    </recommendedName>
</protein>
<evidence type="ECO:0000313" key="2">
    <source>
        <dbReference type="EMBL" id="MBB6562178.1"/>
    </source>
</evidence>
<dbReference type="Proteomes" id="UP000575083">
    <property type="component" value="Unassembled WGS sequence"/>
</dbReference>
<evidence type="ECO:0008006" key="4">
    <source>
        <dbReference type="Google" id="ProtNLM"/>
    </source>
</evidence>
<reference evidence="2 3" key="1">
    <citation type="submission" date="2020-08" db="EMBL/GenBank/DDBJ databases">
        <title>Functional genomics of gut bacteria from endangered species of beetles.</title>
        <authorList>
            <person name="Carlos-Shanley C."/>
        </authorList>
    </citation>
    <scope>NUCLEOTIDE SEQUENCE [LARGE SCALE GENOMIC DNA]</scope>
    <source>
        <strain evidence="2 3">S00198</strain>
    </source>
</reference>
<feature type="region of interest" description="Disordered" evidence="1">
    <location>
        <begin position="21"/>
        <end position="51"/>
    </location>
</feature>
<feature type="compositionally biased region" description="Pro residues" evidence="1">
    <location>
        <begin position="42"/>
        <end position="51"/>
    </location>
</feature>
<proteinExistence type="predicted"/>
<organism evidence="2 3">
    <name type="scientific">Acidovorax soli</name>
    <dbReference type="NCBI Taxonomy" id="592050"/>
    <lineage>
        <taxon>Bacteria</taxon>
        <taxon>Pseudomonadati</taxon>
        <taxon>Pseudomonadota</taxon>
        <taxon>Betaproteobacteria</taxon>
        <taxon>Burkholderiales</taxon>
        <taxon>Comamonadaceae</taxon>
        <taxon>Acidovorax</taxon>
    </lineage>
</organism>
<gene>
    <name evidence="2" type="ORF">HNP48_004887</name>
</gene>
<dbReference type="RefSeq" id="WP_184861930.1">
    <property type="nucleotide sequence ID" value="NZ_JACHLK010000011.1"/>
</dbReference>
<comment type="caution">
    <text evidence="2">The sequence shown here is derived from an EMBL/GenBank/DDBJ whole genome shotgun (WGS) entry which is preliminary data.</text>
</comment>